<accession>A0A067SIP4</accession>
<proteinExistence type="predicted"/>
<evidence type="ECO:0000313" key="3">
    <source>
        <dbReference type="Proteomes" id="UP000027222"/>
    </source>
</evidence>
<name>A0A067SIP4_GALM3</name>
<protein>
    <submittedName>
        <fullName evidence="2">Uncharacterized protein</fullName>
    </submittedName>
</protein>
<sequence>MWFRTLIICALLGAGRFTVLAGVVESRADAEDLVMTPGGLIPKSNVHAVPEGARIHHTPTQVQIIGADGSILHTAPIKGDAKKINIPPTAPITSPRSLQSGYIAFSYWQNTAASQITSFKTVWSVPSTPASWDGQLLYWFNGLVPDSFDAILQPVLQYGVSPAGGGAYYSVASWFVVGSNAYHSSLTTVSVGQQLTGVMTLNSVTSTYNWNSIFTGISASSFSISTSEVLDWAYEALEIYTTSFASDLPAGHTSMTGINIATGSTHPSSIGWTAISDSTDSVFMSITSTSSTNGAVKITYP</sequence>
<feature type="chain" id="PRO_5001645803" evidence="1">
    <location>
        <begin position="22"/>
        <end position="301"/>
    </location>
</feature>
<evidence type="ECO:0000313" key="2">
    <source>
        <dbReference type="EMBL" id="KDR70781.1"/>
    </source>
</evidence>
<keyword evidence="3" id="KW-1185">Reference proteome</keyword>
<gene>
    <name evidence="2" type="ORF">GALMADRAFT_229823</name>
</gene>
<dbReference type="HOGENOM" id="CLU_924506_0_0_1"/>
<reference evidence="3" key="1">
    <citation type="journal article" date="2014" name="Proc. Natl. Acad. Sci. U.S.A.">
        <title>Extensive sampling of basidiomycete genomes demonstrates inadequacy of the white-rot/brown-rot paradigm for wood decay fungi.</title>
        <authorList>
            <person name="Riley R."/>
            <person name="Salamov A.A."/>
            <person name="Brown D.W."/>
            <person name="Nagy L.G."/>
            <person name="Floudas D."/>
            <person name="Held B.W."/>
            <person name="Levasseur A."/>
            <person name="Lombard V."/>
            <person name="Morin E."/>
            <person name="Otillar R."/>
            <person name="Lindquist E.A."/>
            <person name="Sun H."/>
            <person name="LaButti K.M."/>
            <person name="Schmutz J."/>
            <person name="Jabbour D."/>
            <person name="Luo H."/>
            <person name="Baker S.E."/>
            <person name="Pisabarro A.G."/>
            <person name="Walton J.D."/>
            <person name="Blanchette R.A."/>
            <person name="Henrissat B."/>
            <person name="Martin F."/>
            <person name="Cullen D."/>
            <person name="Hibbett D.S."/>
            <person name="Grigoriev I.V."/>
        </authorList>
    </citation>
    <scope>NUCLEOTIDE SEQUENCE [LARGE SCALE GENOMIC DNA]</scope>
    <source>
        <strain evidence="3">CBS 339.88</strain>
    </source>
</reference>
<dbReference type="OrthoDB" id="3256306at2759"/>
<dbReference type="Proteomes" id="UP000027222">
    <property type="component" value="Unassembled WGS sequence"/>
</dbReference>
<organism evidence="2 3">
    <name type="scientific">Galerina marginata (strain CBS 339.88)</name>
    <dbReference type="NCBI Taxonomy" id="685588"/>
    <lineage>
        <taxon>Eukaryota</taxon>
        <taxon>Fungi</taxon>
        <taxon>Dikarya</taxon>
        <taxon>Basidiomycota</taxon>
        <taxon>Agaricomycotina</taxon>
        <taxon>Agaricomycetes</taxon>
        <taxon>Agaricomycetidae</taxon>
        <taxon>Agaricales</taxon>
        <taxon>Agaricineae</taxon>
        <taxon>Strophariaceae</taxon>
        <taxon>Galerina</taxon>
    </lineage>
</organism>
<feature type="signal peptide" evidence="1">
    <location>
        <begin position="1"/>
        <end position="21"/>
    </location>
</feature>
<dbReference type="EMBL" id="KL142395">
    <property type="protein sequence ID" value="KDR70781.1"/>
    <property type="molecule type" value="Genomic_DNA"/>
</dbReference>
<keyword evidence="1" id="KW-0732">Signal</keyword>
<dbReference type="AlphaFoldDB" id="A0A067SIP4"/>
<evidence type="ECO:0000256" key="1">
    <source>
        <dbReference type="SAM" id="SignalP"/>
    </source>
</evidence>